<dbReference type="RefSeq" id="YP_009054929.1">
    <property type="nucleotide sequence ID" value="NC_024771.1"/>
</dbReference>
<keyword evidence="6 10" id="KW-1133">Transmembrane helix</keyword>
<keyword evidence="12" id="KW-1185">Reference proteome</keyword>
<evidence type="ECO:0000256" key="10">
    <source>
        <dbReference type="SAM" id="Phobius"/>
    </source>
</evidence>
<proteinExistence type="inferred from homology"/>
<sequence>MAGTYNYRTQAVGGELLQRIRLVVSGSLRCGESDAALCDPRHLPARCVFQFSGADSSGVTFPLEYVLRLMKNWARAPCDPYVRIQNTGVSVLFQGFFFAPHGAAAAPITSEHNNVILRSTQATGLALSELERLKRGGGLDLRPLQAMMQVCCFTRMPVVQLSFRFMGPEDSSRTQRLLDRAASFGVVERSRGRSLASPGDRPEDLGPLEARRRERSRRRTTPKRGAAEVFASLASISSALASERAARRPWRLMAVGFACAVLATIAITALLPRLLK</sequence>
<dbReference type="HAMAP" id="MF_04024">
    <property type="entry name" value="HSV_NEC2"/>
    <property type="match status" value="1"/>
</dbReference>
<dbReference type="GeneID" id="20194338"/>
<evidence type="ECO:0000256" key="1">
    <source>
        <dbReference type="ARBA" id="ARBA00022553"/>
    </source>
</evidence>
<evidence type="ECO:0000256" key="7">
    <source>
        <dbReference type="ARBA" id="ARBA00023136"/>
    </source>
</evidence>
<dbReference type="Proteomes" id="UP000172799">
    <property type="component" value="Segment"/>
</dbReference>
<keyword evidence="7 10" id="KW-0472">Membrane</keyword>
<accession>A0A077BCK2</accession>
<evidence type="ECO:0000256" key="4">
    <source>
        <dbReference type="ARBA" id="ARBA00022870"/>
    </source>
</evidence>
<evidence type="ECO:0000256" key="6">
    <source>
        <dbReference type="ARBA" id="ARBA00022989"/>
    </source>
</evidence>
<feature type="compositionally biased region" description="Basic residues" evidence="9">
    <location>
        <begin position="213"/>
        <end position="222"/>
    </location>
</feature>
<feature type="compositionally biased region" description="Basic and acidic residues" evidence="9">
    <location>
        <begin position="200"/>
        <end position="212"/>
    </location>
</feature>
<evidence type="ECO:0000256" key="8">
    <source>
        <dbReference type="ARBA" id="ARBA00043948"/>
    </source>
</evidence>
<keyword evidence="1" id="KW-0597">Phosphoprotein</keyword>
<evidence type="ECO:0000256" key="3">
    <source>
        <dbReference type="ARBA" id="ARBA00022692"/>
    </source>
</evidence>
<evidence type="ECO:0000313" key="12">
    <source>
        <dbReference type="Proteomes" id="UP000172799"/>
    </source>
</evidence>
<evidence type="ECO:0000313" key="11">
    <source>
        <dbReference type="EMBL" id="AIL02943.1"/>
    </source>
</evidence>
<evidence type="ECO:0000256" key="2">
    <source>
        <dbReference type="ARBA" id="ARBA00022562"/>
    </source>
</evidence>
<evidence type="ECO:0000256" key="9">
    <source>
        <dbReference type="SAM" id="MobiDB-lite"/>
    </source>
</evidence>
<dbReference type="GO" id="GO:0044201">
    <property type="term" value="C:host cell nuclear inner membrane"/>
    <property type="evidence" value="ECO:0007669"/>
    <property type="project" value="UniProtKB-SubCell"/>
</dbReference>
<keyword evidence="5" id="KW-0426">Late protein</keyword>
<dbReference type="Pfam" id="PF04541">
    <property type="entry name" value="Herpes_U34"/>
    <property type="match status" value="1"/>
</dbReference>
<dbReference type="EMBL" id="KM051845">
    <property type="protein sequence ID" value="AIL02943.1"/>
    <property type="molecule type" value="Genomic_DNA"/>
</dbReference>
<dbReference type="KEGG" id="vg:20194338"/>
<keyword evidence="2" id="KW-1048">Host nucleus</keyword>
<keyword evidence="4" id="KW-1043">Host membrane</keyword>
<keyword evidence="3 10" id="KW-0812">Transmembrane</keyword>
<reference evidence="11 12" key="1">
    <citation type="submission" date="2014-06" db="EMBL/GenBank/DDBJ databases">
        <title>Comparative genome analysis of equine alphaherpesviruses.</title>
        <authorList>
            <person name="Sijmons S."/>
            <person name="Vissani A."/>
            <person name="Silva Tordoya M."/>
            <person name="Muylkens B."/>
            <person name="Thiry E."/>
            <person name="Maes P."/>
            <person name="Matthijnssens J."/>
            <person name="Barrandeguy M."/>
            <person name="Van Ranst M."/>
        </authorList>
    </citation>
    <scope>NUCLEOTIDE SEQUENCE [LARGE SCALE GENOMIC DNA]</scope>
    <source>
        <strain evidence="11">AR/2007/C3A</strain>
    </source>
</reference>
<dbReference type="OrthoDB" id="14677at10239"/>
<name>A0A077BCK2_9ALPH</name>
<dbReference type="InterPro" id="IPR007626">
    <property type="entry name" value="Herpesvirus_viron_egress-type"/>
</dbReference>
<feature type="transmembrane region" description="Helical" evidence="10">
    <location>
        <begin position="254"/>
        <end position="275"/>
    </location>
</feature>
<organism evidence="11 12">
    <name type="scientific">Equid alphaherpesvirus 3</name>
    <dbReference type="NCBI Taxonomy" id="80341"/>
    <lineage>
        <taxon>Viruses</taxon>
        <taxon>Duplodnaviria</taxon>
        <taxon>Heunggongvirae</taxon>
        <taxon>Peploviricota</taxon>
        <taxon>Herviviricetes</taxon>
        <taxon>Herpesvirales</taxon>
        <taxon>Orthoherpesviridae</taxon>
        <taxon>Alphaherpesvirinae</taxon>
        <taxon>Varicellovirus</taxon>
        <taxon>Varicellovirus equidalpha3</taxon>
    </lineage>
</organism>
<comment type="subcellular location">
    <subcellularLocation>
        <location evidence="8">Host nucleus inner membrane</location>
        <topology evidence="8">Single-pass membrane protein</topology>
    </subcellularLocation>
</comment>
<evidence type="ECO:0000256" key="5">
    <source>
        <dbReference type="ARBA" id="ARBA00022921"/>
    </source>
</evidence>
<feature type="region of interest" description="Disordered" evidence="9">
    <location>
        <begin position="191"/>
        <end position="225"/>
    </location>
</feature>
<gene>
    <name evidence="11" type="primary">ORF26</name>
</gene>
<protein>
    <submittedName>
        <fullName evidence="11">Nuclear egress membrane protein</fullName>
    </submittedName>
</protein>